<dbReference type="InterPro" id="IPR006015">
    <property type="entry name" value="Universal_stress_UspA"/>
</dbReference>
<dbReference type="PANTHER" id="PTHR46268:SF6">
    <property type="entry name" value="UNIVERSAL STRESS PROTEIN UP12"/>
    <property type="match status" value="1"/>
</dbReference>
<dbReference type="Pfam" id="PF00582">
    <property type="entry name" value="Usp"/>
    <property type="match status" value="1"/>
</dbReference>
<evidence type="ECO:0000259" key="2">
    <source>
        <dbReference type="Pfam" id="PF00582"/>
    </source>
</evidence>
<organism evidence="3 4">
    <name type="scientific">Rubrobacter marinus</name>
    <dbReference type="NCBI Taxonomy" id="2653852"/>
    <lineage>
        <taxon>Bacteria</taxon>
        <taxon>Bacillati</taxon>
        <taxon>Actinomycetota</taxon>
        <taxon>Rubrobacteria</taxon>
        <taxon>Rubrobacterales</taxon>
        <taxon>Rubrobacteraceae</taxon>
        <taxon>Rubrobacter</taxon>
    </lineage>
</organism>
<sequence>MSIFPAKILLATDGSADAELALTTAVDLANSTDSELHLITAAPGAPDPVYATHEGSFHYETYEEAMRAVRQDAQHILDEQVEKVERAGGRVAEAHLKTDERRDQAIVHLADEIGAGLIVMGSRGLGGLRRALMGSVSDSVVRHAHCPVMVVRH</sequence>
<dbReference type="Proteomes" id="UP000502706">
    <property type="component" value="Chromosome"/>
</dbReference>
<dbReference type="InterPro" id="IPR014729">
    <property type="entry name" value="Rossmann-like_a/b/a_fold"/>
</dbReference>
<evidence type="ECO:0000313" key="4">
    <source>
        <dbReference type="Proteomes" id="UP000502706"/>
    </source>
</evidence>
<dbReference type="SUPFAM" id="SSF52402">
    <property type="entry name" value="Adenine nucleotide alpha hydrolases-like"/>
    <property type="match status" value="1"/>
</dbReference>
<dbReference type="InterPro" id="IPR006016">
    <property type="entry name" value="UspA"/>
</dbReference>
<evidence type="ECO:0000313" key="3">
    <source>
        <dbReference type="EMBL" id="QIN80507.1"/>
    </source>
</evidence>
<reference evidence="3 4" key="1">
    <citation type="submission" date="2019-10" db="EMBL/GenBank/DDBJ databases">
        <title>Rubrobacter sp nov SCSIO 52915 isolated from a deep-sea sediment in the South China Sea.</title>
        <authorList>
            <person name="Chen R.W."/>
        </authorList>
    </citation>
    <scope>NUCLEOTIDE SEQUENCE [LARGE SCALE GENOMIC DNA]</scope>
    <source>
        <strain evidence="3 4">SCSIO 52915</strain>
    </source>
</reference>
<dbReference type="PRINTS" id="PR01438">
    <property type="entry name" value="UNVRSLSTRESS"/>
</dbReference>
<protein>
    <submittedName>
        <fullName evidence="3">Universal stress protein</fullName>
    </submittedName>
</protein>
<feature type="domain" description="UspA" evidence="2">
    <location>
        <begin position="7"/>
        <end position="152"/>
    </location>
</feature>
<keyword evidence="4" id="KW-1185">Reference proteome</keyword>
<proteinExistence type="inferred from homology"/>
<comment type="similarity">
    <text evidence="1">Belongs to the universal stress protein A family.</text>
</comment>
<name>A0A6G8Q2G4_9ACTN</name>
<evidence type="ECO:0000256" key="1">
    <source>
        <dbReference type="ARBA" id="ARBA00008791"/>
    </source>
</evidence>
<dbReference type="CDD" id="cd23659">
    <property type="entry name" value="USP_At3g01520-like"/>
    <property type="match status" value="1"/>
</dbReference>
<gene>
    <name evidence="3" type="ORF">GBA65_20540</name>
</gene>
<dbReference type="RefSeq" id="WP_166398174.1">
    <property type="nucleotide sequence ID" value="NZ_CP045121.1"/>
</dbReference>
<dbReference type="KEGG" id="rmar:GBA65_20540"/>
<dbReference type="EMBL" id="CP045121">
    <property type="protein sequence ID" value="QIN80507.1"/>
    <property type="molecule type" value="Genomic_DNA"/>
</dbReference>
<dbReference type="AlphaFoldDB" id="A0A6G8Q2G4"/>
<dbReference type="PANTHER" id="PTHR46268">
    <property type="entry name" value="STRESS RESPONSE PROTEIN NHAX"/>
    <property type="match status" value="1"/>
</dbReference>
<dbReference type="Gene3D" id="3.40.50.620">
    <property type="entry name" value="HUPs"/>
    <property type="match status" value="1"/>
</dbReference>
<accession>A0A6G8Q2G4</accession>